<dbReference type="Proteomes" id="UP001302652">
    <property type="component" value="Chromosome 1"/>
</dbReference>
<protein>
    <submittedName>
        <fullName evidence="3">Uncharacterized protein</fullName>
    </submittedName>
</protein>
<name>A0ABZ0ERM8_9BURK</name>
<feature type="transmembrane region" description="Helical" evidence="2">
    <location>
        <begin position="6"/>
        <end position="25"/>
    </location>
</feature>
<proteinExistence type="predicted"/>
<sequence length="57" mass="6699">METILQMWLAVLVVLAMVAFVTFRINWRGAKYDAQFDRGLPGNDEHECDAHYPRSWE</sequence>
<organism evidence="3 4">
    <name type="scientific">Paraburkholderia kirstenboschensis</name>
    <dbReference type="NCBI Taxonomy" id="1245436"/>
    <lineage>
        <taxon>Bacteria</taxon>
        <taxon>Pseudomonadati</taxon>
        <taxon>Pseudomonadota</taxon>
        <taxon>Betaproteobacteria</taxon>
        <taxon>Burkholderiales</taxon>
        <taxon>Burkholderiaceae</taxon>
        <taxon>Paraburkholderia</taxon>
    </lineage>
</organism>
<gene>
    <name evidence="3" type="ORF">RW095_26740</name>
</gene>
<dbReference type="EMBL" id="CP136513">
    <property type="protein sequence ID" value="WOD19810.1"/>
    <property type="molecule type" value="Genomic_DNA"/>
</dbReference>
<keyword evidence="4" id="KW-1185">Reference proteome</keyword>
<evidence type="ECO:0000256" key="2">
    <source>
        <dbReference type="SAM" id="Phobius"/>
    </source>
</evidence>
<feature type="compositionally biased region" description="Basic and acidic residues" evidence="1">
    <location>
        <begin position="43"/>
        <end position="57"/>
    </location>
</feature>
<evidence type="ECO:0000313" key="3">
    <source>
        <dbReference type="EMBL" id="WOD19810.1"/>
    </source>
</evidence>
<keyword evidence="2" id="KW-0812">Transmembrane</keyword>
<evidence type="ECO:0000313" key="4">
    <source>
        <dbReference type="Proteomes" id="UP001302652"/>
    </source>
</evidence>
<reference evidence="3 4" key="1">
    <citation type="submission" date="2023-10" db="EMBL/GenBank/DDBJ databases">
        <title>Surface-active antibiotics is a multifunctional adaptation for post-fire microbes.</title>
        <authorList>
            <person name="Liu M.D."/>
            <person name="Du Y."/>
            <person name="Koupaei S.K."/>
            <person name="Kim N.R."/>
            <person name="Zhang W."/>
            <person name="Traxler M.F."/>
        </authorList>
    </citation>
    <scope>NUCLEOTIDE SEQUENCE [LARGE SCALE GENOMIC DNA]</scope>
    <source>
        <strain evidence="3 4">F3</strain>
    </source>
</reference>
<keyword evidence="2" id="KW-1133">Transmembrane helix</keyword>
<accession>A0ABZ0ERM8</accession>
<dbReference type="RefSeq" id="WP_317021832.1">
    <property type="nucleotide sequence ID" value="NZ_CP136513.1"/>
</dbReference>
<feature type="region of interest" description="Disordered" evidence="1">
    <location>
        <begin position="37"/>
        <end position="57"/>
    </location>
</feature>
<keyword evidence="2" id="KW-0472">Membrane</keyword>
<evidence type="ECO:0000256" key="1">
    <source>
        <dbReference type="SAM" id="MobiDB-lite"/>
    </source>
</evidence>